<keyword evidence="1" id="KW-0732">Signal</keyword>
<proteinExistence type="predicted"/>
<keyword evidence="3" id="KW-1185">Reference proteome</keyword>
<gene>
    <name evidence="2" type="ORF">SNEC2469_LOCUS5698</name>
</gene>
<reference evidence="2" key="1">
    <citation type="submission" date="2021-02" db="EMBL/GenBank/DDBJ databases">
        <authorList>
            <person name="Dougan E. K."/>
            <person name="Rhodes N."/>
            <person name="Thang M."/>
            <person name="Chan C."/>
        </authorList>
    </citation>
    <scope>NUCLEOTIDE SEQUENCE</scope>
</reference>
<dbReference type="OrthoDB" id="406428at2759"/>
<dbReference type="EMBL" id="CAJNJA010010410">
    <property type="protein sequence ID" value="CAE7257242.1"/>
    <property type="molecule type" value="Genomic_DNA"/>
</dbReference>
<dbReference type="Proteomes" id="UP000601435">
    <property type="component" value="Unassembled WGS sequence"/>
</dbReference>
<accession>A0A812M360</accession>
<name>A0A812M360_9DINO</name>
<protein>
    <submittedName>
        <fullName evidence="2">Uncharacterized protein</fullName>
    </submittedName>
</protein>
<evidence type="ECO:0000313" key="2">
    <source>
        <dbReference type="EMBL" id="CAE7257242.1"/>
    </source>
</evidence>
<evidence type="ECO:0000313" key="3">
    <source>
        <dbReference type="Proteomes" id="UP000601435"/>
    </source>
</evidence>
<sequence>FFKATKVVAEWLLLLLSWMYEHVYTHDQQAFSAFLAGRPDEDNATSPESISSSKLFKMYLRPRVPRWALLDPVTEFASARVLNTTGWTGDLDKMIVFHFLHGDSEVNRDHTAYGWNAQSGYSGGTALPLLDIFYNQTDTRVYTEPLKPSEFNSELQQALMASRRPFRPKEMLHCGVLQLNPYSPGRQSADG</sequence>
<feature type="signal peptide" evidence="1">
    <location>
        <begin position="1"/>
        <end position="25"/>
    </location>
</feature>
<dbReference type="AlphaFoldDB" id="A0A812M360"/>
<feature type="chain" id="PRO_5032445475" evidence="1">
    <location>
        <begin position="26"/>
        <end position="191"/>
    </location>
</feature>
<comment type="caution">
    <text evidence="2">The sequence shown here is derived from an EMBL/GenBank/DDBJ whole genome shotgun (WGS) entry which is preliminary data.</text>
</comment>
<feature type="non-terminal residue" evidence="2">
    <location>
        <position position="1"/>
    </location>
</feature>
<evidence type="ECO:0000256" key="1">
    <source>
        <dbReference type="SAM" id="SignalP"/>
    </source>
</evidence>
<organism evidence="2 3">
    <name type="scientific">Symbiodinium necroappetens</name>
    <dbReference type="NCBI Taxonomy" id="1628268"/>
    <lineage>
        <taxon>Eukaryota</taxon>
        <taxon>Sar</taxon>
        <taxon>Alveolata</taxon>
        <taxon>Dinophyceae</taxon>
        <taxon>Suessiales</taxon>
        <taxon>Symbiodiniaceae</taxon>
        <taxon>Symbiodinium</taxon>
    </lineage>
</organism>